<keyword evidence="2" id="KW-1133">Transmembrane helix</keyword>
<name>A0ABY9I1L7_9ACTN</name>
<dbReference type="NCBIfam" id="TIGR01167">
    <property type="entry name" value="LPXTG_anchor"/>
    <property type="match status" value="1"/>
</dbReference>
<evidence type="ECO:0000256" key="2">
    <source>
        <dbReference type="SAM" id="Phobius"/>
    </source>
</evidence>
<feature type="region of interest" description="Disordered" evidence="1">
    <location>
        <begin position="33"/>
        <end position="119"/>
    </location>
</feature>
<keyword evidence="2" id="KW-0472">Membrane</keyword>
<organism evidence="4 5">
    <name type="scientific">Streptomyces laculatispora</name>
    <dbReference type="NCBI Taxonomy" id="887464"/>
    <lineage>
        <taxon>Bacteria</taxon>
        <taxon>Bacillati</taxon>
        <taxon>Actinomycetota</taxon>
        <taxon>Actinomycetes</taxon>
        <taxon>Kitasatosporales</taxon>
        <taxon>Streptomycetaceae</taxon>
        <taxon>Streptomyces</taxon>
    </lineage>
</organism>
<feature type="chain" id="PRO_5047077533" evidence="3">
    <location>
        <begin position="22"/>
        <end position="147"/>
    </location>
</feature>
<evidence type="ECO:0000313" key="4">
    <source>
        <dbReference type="EMBL" id="WLQ40731.1"/>
    </source>
</evidence>
<evidence type="ECO:0000313" key="5">
    <source>
        <dbReference type="Proteomes" id="UP001229952"/>
    </source>
</evidence>
<feature type="compositionally biased region" description="Pro residues" evidence="1">
    <location>
        <begin position="58"/>
        <end position="84"/>
    </location>
</feature>
<dbReference type="RefSeq" id="WP_306087123.1">
    <property type="nucleotide sequence ID" value="NZ_CP120992.1"/>
</dbReference>
<reference evidence="4 5" key="1">
    <citation type="submission" date="2023-03" db="EMBL/GenBank/DDBJ databases">
        <title>Isolation and description of six Streptomyces strains from soil environments, able to metabolize different microbial glucans.</title>
        <authorList>
            <person name="Widen T."/>
            <person name="Larsbrink J."/>
        </authorList>
    </citation>
    <scope>NUCLEOTIDE SEQUENCE [LARGE SCALE GENOMIC DNA]</scope>
    <source>
        <strain evidence="4 5">Mut2</strain>
    </source>
</reference>
<accession>A0ABY9I1L7</accession>
<keyword evidence="5" id="KW-1185">Reference proteome</keyword>
<sequence>MAVTVAAVAVMVGAIAPTAAADSLPGGLGPCPGDDCPATWNDPNNGPVVGHDSELSPTPTPTPTPTPSPTDTPGPAPADTPGPSPSETAPGPEPTPTHSWPHRARSGGELPNTGSRGGEWVIGGIAAALLVAGSAAALMARRTRRRG</sequence>
<protein>
    <submittedName>
        <fullName evidence="4">LPXTG cell wall anchor domain-containing protein</fullName>
    </submittedName>
</protein>
<dbReference type="Proteomes" id="UP001229952">
    <property type="component" value="Chromosome"/>
</dbReference>
<feature type="transmembrane region" description="Helical" evidence="2">
    <location>
        <begin position="120"/>
        <end position="140"/>
    </location>
</feature>
<gene>
    <name evidence="4" type="ORF">P8A22_12505</name>
</gene>
<proteinExistence type="predicted"/>
<keyword evidence="3" id="KW-0732">Signal</keyword>
<feature type="signal peptide" evidence="3">
    <location>
        <begin position="1"/>
        <end position="21"/>
    </location>
</feature>
<evidence type="ECO:0000256" key="1">
    <source>
        <dbReference type="SAM" id="MobiDB-lite"/>
    </source>
</evidence>
<evidence type="ECO:0000256" key="3">
    <source>
        <dbReference type="SAM" id="SignalP"/>
    </source>
</evidence>
<dbReference type="EMBL" id="CP120992">
    <property type="protein sequence ID" value="WLQ40731.1"/>
    <property type="molecule type" value="Genomic_DNA"/>
</dbReference>
<keyword evidence="2" id="KW-0812">Transmembrane</keyword>